<evidence type="ECO:0000313" key="4">
    <source>
        <dbReference type="EMBL" id="KAF6035619.1"/>
    </source>
</evidence>
<organism evidence="4 5">
    <name type="scientific">Bugula neritina</name>
    <name type="common">Brown bryozoan</name>
    <name type="synonym">Sertularia neritina</name>
    <dbReference type="NCBI Taxonomy" id="10212"/>
    <lineage>
        <taxon>Eukaryota</taxon>
        <taxon>Metazoa</taxon>
        <taxon>Spiralia</taxon>
        <taxon>Lophotrochozoa</taxon>
        <taxon>Bryozoa</taxon>
        <taxon>Gymnolaemata</taxon>
        <taxon>Cheilostomatida</taxon>
        <taxon>Flustrina</taxon>
        <taxon>Buguloidea</taxon>
        <taxon>Bugulidae</taxon>
        <taxon>Bugula</taxon>
    </lineage>
</organism>
<gene>
    <name evidence="4" type="ORF">EB796_006082</name>
</gene>
<reference evidence="4" key="1">
    <citation type="submission" date="2020-06" db="EMBL/GenBank/DDBJ databases">
        <title>Draft genome of Bugula neritina, a colonial animal packing powerful symbionts and potential medicines.</title>
        <authorList>
            <person name="Rayko M."/>
        </authorList>
    </citation>
    <scope>NUCLEOTIDE SEQUENCE [LARGE SCALE GENOMIC DNA]</scope>
    <source>
        <strain evidence="4">Kwan_BN1</strain>
    </source>
</reference>
<comment type="similarity">
    <text evidence="2">Belongs to the NRDE2 family.</text>
</comment>
<comment type="subcellular location">
    <subcellularLocation>
        <location evidence="1">Nucleus</location>
    </subcellularLocation>
</comment>
<dbReference type="EMBL" id="VXIV02000852">
    <property type="protein sequence ID" value="KAF6035619.1"/>
    <property type="molecule type" value="Genomic_DNA"/>
</dbReference>
<name>A0A7J7KAC8_BUGNE</name>
<dbReference type="AlphaFoldDB" id="A0A7J7KAC8"/>
<evidence type="ECO:0000313" key="5">
    <source>
        <dbReference type="Proteomes" id="UP000593567"/>
    </source>
</evidence>
<protein>
    <submittedName>
        <fullName evidence="4">NRDE2</fullName>
    </submittedName>
</protein>
<dbReference type="PANTHER" id="PTHR13471">
    <property type="entry name" value="TETRATRICOPEPTIDE-LIKE HELICAL"/>
    <property type="match status" value="1"/>
</dbReference>
<dbReference type="GO" id="GO:0071013">
    <property type="term" value="C:catalytic step 2 spliceosome"/>
    <property type="evidence" value="ECO:0007669"/>
    <property type="project" value="TreeGrafter"/>
</dbReference>
<evidence type="ECO:0000256" key="1">
    <source>
        <dbReference type="ARBA" id="ARBA00004123"/>
    </source>
</evidence>
<dbReference type="PANTHER" id="PTHR13471:SF0">
    <property type="entry name" value="NUCLEAR EXOSOME REGULATOR NRDE2"/>
    <property type="match status" value="1"/>
</dbReference>
<evidence type="ECO:0000256" key="3">
    <source>
        <dbReference type="ARBA" id="ARBA00023242"/>
    </source>
</evidence>
<dbReference type="GO" id="GO:1902369">
    <property type="term" value="P:negative regulation of RNA catabolic process"/>
    <property type="evidence" value="ECO:0007669"/>
    <property type="project" value="TreeGrafter"/>
</dbReference>
<dbReference type="Pfam" id="PF08424">
    <property type="entry name" value="NRDE-2"/>
    <property type="match status" value="1"/>
</dbReference>
<sequence length="147" mass="15984">MNNLATSKKTSANPLGILDSSTVLWTQGKAPKSADADVEVMSSYLSSNAAQKIAAINSELREDSGNTELWLKLISAQDGLLQQRTEDGNSKLFTHQNIIDKKLAIIEQAIKKNPGNTPQGIIMIHIFLATTLQQTLAKPKALSRLDK</sequence>
<dbReference type="Proteomes" id="UP000593567">
    <property type="component" value="Unassembled WGS sequence"/>
</dbReference>
<dbReference type="OrthoDB" id="297219at2759"/>
<evidence type="ECO:0000256" key="2">
    <source>
        <dbReference type="ARBA" id="ARBA00009265"/>
    </source>
</evidence>
<keyword evidence="3" id="KW-0539">Nucleus</keyword>
<proteinExistence type="inferred from homology"/>
<accession>A0A7J7KAC8</accession>
<keyword evidence="5" id="KW-1185">Reference proteome</keyword>
<dbReference type="GO" id="GO:0031048">
    <property type="term" value="P:regulatory ncRNA-mediated heterochromatin formation"/>
    <property type="evidence" value="ECO:0007669"/>
    <property type="project" value="TreeGrafter"/>
</dbReference>
<dbReference type="InterPro" id="IPR013633">
    <property type="entry name" value="NRDE-2"/>
</dbReference>
<comment type="caution">
    <text evidence="4">The sequence shown here is derived from an EMBL/GenBank/DDBJ whole genome shotgun (WGS) entry which is preliminary data.</text>
</comment>